<protein>
    <submittedName>
        <fullName evidence="2">Aminoglycoside phosphotransferase family protein</fullName>
    </submittedName>
</protein>
<reference evidence="2 3" key="1">
    <citation type="submission" date="2020-03" db="EMBL/GenBank/DDBJ databases">
        <title>Assessment of the enzymatic potential of alkaline-tolerant lipase obtained from Bacillus luteus H11 (technogenic soil) for the bioremediation of saline soils contaminated with petroleum substances.</title>
        <authorList>
            <person name="Kalwasinska A."/>
        </authorList>
    </citation>
    <scope>NUCLEOTIDE SEQUENCE [LARGE SCALE GENOMIC DNA]</scope>
    <source>
        <strain evidence="2 3">H11</strain>
    </source>
</reference>
<gene>
    <name evidence="2" type="ORF">HCN83_16990</name>
</gene>
<keyword evidence="3" id="KW-1185">Reference proteome</keyword>
<dbReference type="InterPro" id="IPR002575">
    <property type="entry name" value="Aminoglycoside_PTrfase"/>
</dbReference>
<comment type="caution">
    <text evidence="2">The sequence shown here is derived from an EMBL/GenBank/DDBJ whole genome shotgun (WGS) entry which is preliminary data.</text>
</comment>
<evidence type="ECO:0000313" key="3">
    <source>
        <dbReference type="Proteomes" id="UP000752012"/>
    </source>
</evidence>
<proteinExistence type="predicted"/>
<dbReference type="InterPro" id="IPR011009">
    <property type="entry name" value="Kinase-like_dom_sf"/>
</dbReference>
<dbReference type="Gene3D" id="3.90.1200.10">
    <property type="match status" value="1"/>
</dbReference>
<organism evidence="2 3">
    <name type="scientific">Alkalicoccus luteus</name>
    <dbReference type="NCBI Taxonomy" id="1237094"/>
    <lineage>
        <taxon>Bacteria</taxon>
        <taxon>Bacillati</taxon>
        <taxon>Bacillota</taxon>
        <taxon>Bacilli</taxon>
        <taxon>Bacillales</taxon>
        <taxon>Bacillaceae</taxon>
        <taxon>Alkalicoccus</taxon>
    </lineage>
</organism>
<evidence type="ECO:0000313" key="2">
    <source>
        <dbReference type="EMBL" id="NJP39269.1"/>
    </source>
</evidence>
<feature type="domain" description="Aminoglycoside phosphotransferase" evidence="1">
    <location>
        <begin position="1"/>
        <end position="63"/>
    </location>
</feature>
<dbReference type="EMBL" id="JAATHJ010000044">
    <property type="protein sequence ID" value="NJP39269.1"/>
    <property type="molecule type" value="Genomic_DNA"/>
</dbReference>
<accession>A0A969PUB9</accession>
<dbReference type="RefSeq" id="WP_168009536.1">
    <property type="nucleotide sequence ID" value="NZ_JAATHJ010000044.1"/>
</dbReference>
<sequence length="79" mass="8796">MHGDFTIDNVLIHGGRITGIIDWAGAAYGDPRYDVALAVRPKPSVFTQEDAAAFYKGYGKTALSNNEFHYFAEGLYEFF</sequence>
<dbReference type="SUPFAM" id="SSF56112">
    <property type="entry name" value="Protein kinase-like (PK-like)"/>
    <property type="match status" value="1"/>
</dbReference>
<name>A0A969PUB9_9BACI</name>
<evidence type="ECO:0000259" key="1">
    <source>
        <dbReference type="Pfam" id="PF01636"/>
    </source>
</evidence>
<dbReference type="Proteomes" id="UP000752012">
    <property type="component" value="Unassembled WGS sequence"/>
</dbReference>
<dbReference type="AlphaFoldDB" id="A0A969PUB9"/>
<dbReference type="Pfam" id="PF01636">
    <property type="entry name" value="APH"/>
    <property type="match status" value="1"/>
</dbReference>